<organism evidence="1 2">
    <name type="scientific">Cerina litoralis</name>
    <dbReference type="NCBI Taxonomy" id="2874477"/>
    <lineage>
        <taxon>Bacteria</taxon>
        <taxon>Pseudomonadati</taxon>
        <taxon>Bacteroidota</taxon>
        <taxon>Flavobacteriia</taxon>
        <taxon>Flavobacteriales</taxon>
        <taxon>Flavobacteriaceae</taxon>
        <taxon>Cerina</taxon>
    </lineage>
</organism>
<evidence type="ECO:0000313" key="1">
    <source>
        <dbReference type="EMBL" id="MCG2461587.1"/>
    </source>
</evidence>
<evidence type="ECO:0000313" key="2">
    <source>
        <dbReference type="Proteomes" id="UP001200642"/>
    </source>
</evidence>
<dbReference type="EMBL" id="JAIRBC010000017">
    <property type="protein sequence ID" value="MCG2461587.1"/>
    <property type="molecule type" value="Genomic_DNA"/>
</dbReference>
<gene>
    <name evidence="1" type="ORF">K8352_12575</name>
</gene>
<name>A0AAE3EXM5_9FLAO</name>
<keyword evidence="2" id="KW-1185">Reference proteome</keyword>
<sequence>MPHFFIKILKTSLWAIVPFFLISQGNPEQVSLVEVPHQGYYAFVVSGEVSENLDGIIHFETTKETSVGGSEYYVIRFNLKSKRENRPHRMEFSISKPCKKDKISAGTYQVAKPVDGFLNYFEGVFGAADFKRMDELPFFTDRGTIEIKSLDEHTIEGSMSVTLRDPNGKKIRIRGEFDALRQEH</sequence>
<dbReference type="RefSeq" id="WP_317902728.1">
    <property type="nucleotide sequence ID" value="NZ_JAIRBC010000017.1"/>
</dbReference>
<proteinExistence type="predicted"/>
<reference evidence="1" key="1">
    <citation type="submission" date="2023-02" db="EMBL/GenBank/DDBJ databases">
        <title>Genome of Flavobacteriaceae gen. nov. sp. strain F89.</title>
        <authorList>
            <person name="Wang Y."/>
        </authorList>
    </citation>
    <scope>NUCLEOTIDE SEQUENCE</scope>
    <source>
        <strain evidence="1">F89</strain>
    </source>
</reference>
<dbReference type="Proteomes" id="UP001200642">
    <property type="component" value="Unassembled WGS sequence"/>
</dbReference>
<accession>A0AAE3EXM5</accession>
<dbReference type="AlphaFoldDB" id="A0AAE3EXM5"/>
<comment type="caution">
    <text evidence="1">The sequence shown here is derived from an EMBL/GenBank/DDBJ whole genome shotgun (WGS) entry which is preliminary data.</text>
</comment>
<protein>
    <submittedName>
        <fullName evidence="1">Uncharacterized protein</fullName>
    </submittedName>
</protein>